<dbReference type="Gene3D" id="3.40.50.1820">
    <property type="entry name" value="alpha/beta hydrolase"/>
    <property type="match status" value="1"/>
</dbReference>
<dbReference type="PANTHER" id="PTHR43433:SF5">
    <property type="entry name" value="AB HYDROLASE-1 DOMAIN-CONTAINING PROTEIN"/>
    <property type="match status" value="1"/>
</dbReference>
<feature type="domain" description="AB hydrolase-1" evidence="2">
    <location>
        <begin position="86"/>
        <end position="190"/>
    </location>
</feature>
<reference evidence="3 4" key="1">
    <citation type="submission" date="2018-04" db="EMBL/GenBank/DDBJ databases">
        <title>Genome sequencing of Flavobacterium sp. HYN0059.</title>
        <authorList>
            <person name="Yi H."/>
            <person name="Baek C."/>
        </authorList>
    </citation>
    <scope>NUCLEOTIDE SEQUENCE [LARGE SCALE GENOMIC DNA]</scope>
    <source>
        <strain evidence="3 4">HYN0059</strain>
    </source>
</reference>
<dbReference type="KEGG" id="falb:HYN59_12195"/>
<dbReference type="SUPFAM" id="SSF53474">
    <property type="entry name" value="alpha/beta-Hydrolases"/>
    <property type="match status" value="1"/>
</dbReference>
<dbReference type="AlphaFoldDB" id="A0A2S1QZG2"/>
<evidence type="ECO:0000259" key="2">
    <source>
        <dbReference type="Pfam" id="PF12697"/>
    </source>
</evidence>
<accession>A0A2S1QZG2</accession>
<keyword evidence="4" id="KW-1185">Reference proteome</keyword>
<keyword evidence="3" id="KW-0378">Hydrolase</keyword>
<dbReference type="Pfam" id="PF08386">
    <property type="entry name" value="Abhydrolase_4"/>
    <property type="match status" value="1"/>
</dbReference>
<dbReference type="OrthoDB" id="9785847at2"/>
<dbReference type="EMBL" id="CP029186">
    <property type="protein sequence ID" value="AWH85817.1"/>
    <property type="molecule type" value="Genomic_DNA"/>
</dbReference>
<protein>
    <submittedName>
        <fullName evidence="3">Alpha/beta hydrolase</fullName>
    </submittedName>
</protein>
<dbReference type="Proteomes" id="UP000244929">
    <property type="component" value="Chromosome"/>
</dbReference>
<dbReference type="InterPro" id="IPR013595">
    <property type="entry name" value="Pept_S33_TAP-like_C"/>
</dbReference>
<dbReference type="InterPro" id="IPR050471">
    <property type="entry name" value="AB_hydrolase"/>
</dbReference>
<dbReference type="Pfam" id="PF12697">
    <property type="entry name" value="Abhydrolase_6"/>
    <property type="match status" value="1"/>
</dbReference>
<dbReference type="RefSeq" id="WP_108778519.1">
    <property type="nucleotide sequence ID" value="NZ_CP029186.1"/>
</dbReference>
<dbReference type="InterPro" id="IPR000073">
    <property type="entry name" value="AB_hydrolase_1"/>
</dbReference>
<dbReference type="GO" id="GO:0016787">
    <property type="term" value="F:hydrolase activity"/>
    <property type="evidence" value="ECO:0007669"/>
    <property type="project" value="UniProtKB-KW"/>
</dbReference>
<dbReference type="InterPro" id="IPR029058">
    <property type="entry name" value="AB_hydrolase_fold"/>
</dbReference>
<dbReference type="PANTHER" id="PTHR43433">
    <property type="entry name" value="HYDROLASE, ALPHA/BETA FOLD FAMILY PROTEIN"/>
    <property type="match status" value="1"/>
</dbReference>
<organism evidence="3 4">
    <name type="scientific">Flavobacterium album</name>
    <dbReference type="NCBI Taxonomy" id="2175091"/>
    <lineage>
        <taxon>Bacteria</taxon>
        <taxon>Pseudomonadati</taxon>
        <taxon>Bacteroidota</taxon>
        <taxon>Flavobacteriia</taxon>
        <taxon>Flavobacteriales</taxon>
        <taxon>Flavobacteriaceae</taxon>
        <taxon>Flavobacterium</taxon>
    </lineage>
</organism>
<gene>
    <name evidence="3" type="ORF">HYN59_12195</name>
</gene>
<sequence length="289" mass="32275">MSEKSTKHQSSLRIPKPILVTAKILEVTSPKLAAKFAIKLFTTPMKFALPKREVEMDRNTRQEMVEIPVLGKKINVYHYGDCQHKVLLVHGWSGRGTQLHSIADKLLKCGYSTISFDAPAHGKSEGKTSDMTEFIKCILELEKQYGPFEFAVGHSLGAMSVLNSIKRGLNVKKVVIIGSGDVIKDIMDDFSRKLGMNVATGELMIRMFEKKFGETINTYSAYIAAKEVDVPVLMFHDEDDADVPVSAAYHIKEHLTNAELVITKGLGHRKILGDSKVIKKIIQFLTEEQ</sequence>
<evidence type="ECO:0000259" key="1">
    <source>
        <dbReference type="Pfam" id="PF08386"/>
    </source>
</evidence>
<evidence type="ECO:0000313" key="4">
    <source>
        <dbReference type="Proteomes" id="UP000244929"/>
    </source>
</evidence>
<feature type="domain" description="Peptidase S33 tripeptidyl aminopeptidase-like C-terminal" evidence="1">
    <location>
        <begin position="227"/>
        <end position="286"/>
    </location>
</feature>
<proteinExistence type="predicted"/>
<name>A0A2S1QZG2_9FLAO</name>
<evidence type="ECO:0000313" key="3">
    <source>
        <dbReference type="EMBL" id="AWH85817.1"/>
    </source>
</evidence>